<feature type="compositionally biased region" description="Low complexity" evidence="1">
    <location>
        <begin position="119"/>
        <end position="130"/>
    </location>
</feature>
<sequence>MNEALAFFSGNNLNHNFSNSSGSGFGGSDSTVRTTDISSSDKWIVDSGASKHMVHNLHMLTHYKPLTPSQEGRVYLPIGNLSTLTSSSIDSSSPVEYTSTAAPPDCSSHTPTAAPPDCPSQSMSPSSTSSDEAGGEPLKGSIGWAIEIYNFGSLKTLWLAVDKELKRLLVETTANRGIA</sequence>
<evidence type="ECO:0000313" key="3">
    <source>
        <dbReference type="EMBL" id="KAG5600650.1"/>
    </source>
</evidence>
<dbReference type="AlphaFoldDB" id="A0A9J5YJV4"/>
<name>A0A9J5YJV4_SOLCO</name>
<evidence type="ECO:0000256" key="1">
    <source>
        <dbReference type="SAM" id="MobiDB-lite"/>
    </source>
</evidence>
<comment type="caution">
    <text evidence="3">The sequence shown here is derived from an EMBL/GenBank/DDBJ whole genome shotgun (WGS) entry which is preliminary data.</text>
</comment>
<dbReference type="Proteomes" id="UP000824120">
    <property type="component" value="Chromosome 6"/>
</dbReference>
<proteinExistence type="predicted"/>
<dbReference type="OrthoDB" id="1745225at2759"/>
<gene>
    <name evidence="3" type="ORF">H5410_032020</name>
</gene>
<protein>
    <recommendedName>
        <fullName evidence="2">Retrovirus-related Pol polyprotein from transposon TNT 1-94-like beta-barrel domain-containing protein</fullName>
    </recommendedName>
</protein>
<dbReference type="InterPro" id="IPR054722">
    <property type="entry name" value="PolX-like_BBD"/>
</dbReference>
<evidence type="ECO:0000259" key="2">
    <source>
        <dbReference type="Pfam" id="PF22936"/>
    </source>
</evidence>
<evidence type="ECO:0000313" key="4">
    <source>
        <dbReference type="Proteomes" id="UP000824120"/>
    </source>
</evidence>
<feature type="region of interest" description="Disordered" evidence="1">
    <location>
        <begin position="87"/>
        <end position="136"/>
    </location>
</feature>
<organism evidence="3 4">
    <name type="scientific">Solanum commersonii</name>
    <name type="common">Commerson's wild potato</name>
    <name type="synonym">Commerson's nightshade</name>
    <dbReference type="NCBI Taxonomy" id="4109"/>
    <lineage>
        <taxon>Eukaryota</taxon>
        <taxon>Viridiplantae</taxon>
        <taxon>Streptophyta</taxon>
        <taxon>Embryophyta</taxon>
        <taxon>Tracheophyta</taxon>
        <taxon>Spermatophyta</taxon>
        <taxon>Magnoliopsida</taxon>
        <taxon>eudicotyledons</taxon>
        <taxon>Gunneridae</taxon>
        <taxon>Pentapetalae</taxon>
        <taxon>asterids</taxon>
        <taxon>lamiids</taxon>
        <taxon>Solanales</taxon>
        <taxon>Solanaceae</taxon>
        <taxon>Solanoideae</taxon>
        <taxon>Solaneae</taxon>
        <taxon>Solanum</taxon>
    </lineage>
</organism>
<feature type="compositionally biased region" description="Polar residues" evidence="1">
    <location>
        <begin position="94"/>
        <end position="111"/>
    </location>
</feature>
<dbReference type="Pfam" id="PF22936">
    <property type="entry name" value="Pol_BBD"/>
    <property type="match status" value="1"/>
</dbReference>
<accession>A0A9J5YJV4</accession>
<dbReference type="EMBL" id="JACXVP010000006">
    <property type="protein sequence ID" value="KAG5600650.1"/>
    <property type="molecule type" value="Genomic_DNA"/>
</dbReference>
<keyword evidence="4" id="KW-1185">Reference proteome</keyword>
<reference evidence="3 4" key="1">
    <citation type="submission" date="2020-09" db="EMBL/GenBank/DDBJ databases">
        <title>De no assembly of potato wild relative species, Solanum commersonii.</title>
        <authorList>
            <person name="Cho K."/>
        </authorList>
    </citation>
    <scope>NUCLEOTIDE SEQUENCE [LARGE SCALE GENOMIC DNA]</scope>
    <source>
        <strain evidence="3">LZ3.2</strain>
        <tissue evidence="3">Leaf</tissue>
    </source>
</reference>
<feature type="domain" description="Retrovirus-related Pol polyprotein from transposon TNT 1-94-like beta-barrel" evidence="2">
    <location>
        <begin position="43"/>
        <end position="70"/>
    </location>
</feature>